<evidence type="ECO:0000256" key="4">
    <source>
        <dbReference type="ARBA" id="ARBA00049556"/>
    </source>
</evidence>
<dbReference type="SUPFAM" id="SSF48179">
    <property type="entry name" value="6-phosphogluconate dehydrogenase C-terminal domain-like"/>
    <property type="match status" value="1"/>
</dbReference>
<proteinExistence type="inferred from homology"/>
<dbReference type="OrthoDB" id="9771883at2"/>
<accession>A0A1I1KKW6</accession>
<dbReference type="GO" id="GO:0006635">
    <property type="term" value="P:fatty acid beta-oxidation"/>
    <property type="evidence" value="ECO:0007669"/>
    <property type="project" value="TreeGrafter"/>
</dbReference>
<evidence type="ECO:0000313" key="6">
    <source>
        <dbReference type="EMBL" id="SFC61516.1"/>
    </source>
</evidence>
<evidence type="ECO:0000256" key="2">
    <source>
        <dbReference type="ARBA" id="ARBA00023239"/>
    </source>
</evidence>
<dbReference type="InterPro" id="IPR018376">
    <property type="entry name" value="Enoyl-CoA_hyd/isom_CS"/>
</dbReference>
<evidence type="ECO:0000256" key="1">
    <source>
        <dbReference type="ARBA" id="ARBA00023235"/>
    </source>
</evidence>
<keyword evidence="1" id="KW-0413">Isomerase</keyword>
<dbReference type="SUPFAM" id="SSF51735">
    <property type="entry name" value="NAD(P)-binding Rossmann-fold domains"/>
    <property type="match status" value="1"/>
</dbReference>
<dbReference type="SUPFAM" id="SSF52096">
    <property type="entry name" value="ClpP/crotonase"/>
    <property type="match status" value="1"/>
</dbReference>
<dbReference type="CDD" id="cd06558">
    <property type="entry name" value="crotonase-like"/>
    <property type="match status" value="1"/>
</dbReference>
<keyword evidence="2" id="KW-0456">Lyase</keyword>
<protein>
    <submittedName>
        <fullName evidence="6">3-hydroxyacyl-CoA dehydrogenase</fullName>
    </submittedName>
</protein>
<dbReference type="InterPro" id="IPR013328">
    <property type="entry name" value="6PGD_dom2"/>
</dbReference>
<comment type="catalytic activity">
    <reaction evidence="4">
        <text>a (3S)-3-hydroxyacyl-CoA + NAD(+) = a 3-oxoacyl-CoA + NADH + H(+)</text>
        <dbReference type="Rhea" id="RHEA:22432"/>
        <dbReference type="ChEBI" id="CHEBI:15378"/>
        <dbReference type="ChEBI" id="CHEBI:57318"/>
        <dbReference type="ChEBI" id="CHEBI:57540"/>
        <dbReference type="ChEBI" id="CHEBI:57945"/>
        <dbReference type="ChEBI" id="CHEBI:90726"/>
        <dbReference type="EC" id="1.1.1.35"/>
    </reaction>
</comment>
<dbReference type="InterPro" id="IPR008927">
    <property type="entry name" value="6-PGluconate_DH-like_C_sf"/>
</dbReference>
<dbReference type="AlphaFoldDB" id="A0A1I1KKW6"/>
<dbReference type="PROSITE" id="PS00166">
    <property type="entry name" value="ENOYL_COA_HYDRATASE"/>
    <property type="match status" value="1"/>
</dbReference>
<dbReference type="Gene3D" id="3.90.226.10">
    <property type="entry name" value="2-enoyl-CoA Hydratase, Chain A, domain 1"/>
    <property type="match status" value="1"/>
</dbReference>
<keyword evidence="7" id="KW-1185">Reference proteome</keyword>
<dbReference type="GO" id="GO:0016829">
    <property type="term" value="F:lyase activity"/>
    <property type="evidence" value="ECO:0007669"/>
    <property type="project" value="UniProtKB-KW"/>
</dbReference>
<dbReference type="InterPro" id="IPR029045">
    <property type="entry name" value="ClpP/crotonase-like_dom_sf"/>
</dbReference>
<sequence>MTYELVSTSMMTLAVLRMSSPPLNAVASGLRRQMAADLARIDEDSTVDAVLLMGAPGVFATSLPVAELEAPVSEISVPGAPSLAALCSQIESLSKPVIACLDGHVAGAGMDLALAAHARVALPNARLGFPDLHVGLCPSGGATQRLPRLIGADRALGFLLGATPYPAHAPICAGLIDRLARDRSLQAEGIAMAEALHDGGLWVRTRDRLDGFDAPRDYAAAIATWRKRSGEGRPDLQRIIDLVEAAPLLEFQAGLAKEEAAHEDLRDTARSRGLRRARHSEQRCTALTEGLSGGCSGADPRGLSIAITPATVAGGRIAGAAALAVISSRLFDTNEARALQILGDTRFHLTRHAEARGTSGDPAGRVTALRDPRWLAEAQVVFVTFAAEGTADPAEAWAQRLADLAPHLGPETVVLCVDAGRDCAALAPSRIAARVIGVTLPDMDFTARLAELAVGPQTDPQAIATASALLQRMGRVVVPGPQGASLTMRLFDNLMATTDRLVQAGVAPVAFAQAAQVRGHARGPLELLAQVAQVDPRGYLARASAAGRGGSFTSVLLRDGIAVPRGGRSSPLADQLAARLAGGRSWSPLPEVLASAFTLAIVNEGCRLIADGRAEKAEQIDVVMLQGWGYARHTGGPMSKADQMGAVRLVQLSEHLVRMDPALWTPHPILADMARVPGARFIDPAGQGRPQHQLAESDVA</sequence>
<dbReference type="RefSeq" id="WP_139199512.1">
    <property type="nucleotide sequence ID" value="NZ_FNZG01000003.1"/>
</dbReference>
<dbReference type="PANTHER" id="PTHR23309">
    <property type="entry name" value="3-HYDROXYACYL-COA DEHYROGENASE"/>
    <property type="match status" value="1"/>
</dbReference>
<dbReference type="STRING" id="517719.SAMN05421762_1545"/>
<dbReference type="Pfam" id="PF00378">
    <property type="entry name" value="ECH_1"/>
    <property type="match status" value="1"/>
</dbReference>
<dbReference type="EMBL" id="FOLX01000001">
    <property type="protein sequence ID" value="SFC61516.1"/>
    <property type="molecule type" value="Genomic_DNA"/>
</dbReference>
<dbReference type="InterPro" id="IPR001753">
    <property type="entry name" value="Enoyl-CoA_hydra/iso"/>
</dbReference>
<reference evidence="6 7" key="1">
    <citation type="submission" date="2016-10" db="EMBL/GenBank/DDBJ databases">
        <authorList>
            <person name="de Groot N.N."/>
        </authorList>
    </citation>
    <scope>NUCLEOTIDE SEQUENCE [LARGE SCALE GENOMIC DNA]</scope>
    <source>
        <strain evidence="6 7">DSM 29619</strain>
    </source>
</reference>
<dbReference type="PANTHER" id="PTHR23309:SF49">
    <property type="entry name" value="PEROXISOMAL BIFUNCTIONAL ENZYME"/>
    <property type="match status" value="1"/>
</dbReference>
<dbReference type="Proteomes" id="UP000231644">
    <property type="component" value="Unassembled WGS sequence"/>
</dbReference>
<dbReference type="Gene3D" id="1.10.1040.10">
    <property type="entry name" value="N-(1-d-carboxylethyl)-l-norvaline Dehydrogenase, domain 2"/>
    <property type="match status" value="1"/>
</dbReference>
<dbReference type="GO" id="GO:0003857">
    <property type="term" value="F:(3S)-3-hydroxyacyl-CoA dehydrogenase (NAD+) activity"/>
    <property type="evidence" value="ECO:0007669"/>
    <property type="project" value="UniProtKB-EC"/>
</dbReference>
<evidence type="ECO:0000256" key="5">
    <source>
        <dbReference type="RuleBase" id="RU003707"/>
    </source>
</evidence>
<dbReference type="GO" id="GO:0016853">
    <property type="term" value="F:isomerase activity"/>
    <property type="evidence" value="ECO:0007669"/>
    <property type="project" value="UniProtKB-KW"/>
</dbReference>
<dbReference type="Gene3D" id="3.40.50.720">
    <property type="entry name" value="NAD(P)-binding Rossmann-like Domain"/>
    <property type="match status" value="1"/>
</dbReference>
<name>A0A1I1KKW6_9RHOB</name>
<evidence type="ECO:0000313" key="7">
    <source>
        <dbReference type="Proteomes" id="UP000231644"/>
    </source>
</evidence>
<evidence type="ECO:0000256" key="3">
    <source>
        <dbReference type="ARBA" id="ARBA00023268"/>
    </source>
</evidence>
<gene>
    <name evidence="6" type="ORF">SAMN05421762_1545</name>
</gene>
<keyword evidence="3" id="KW-0511">Multifunctional enzyme</keyword>
<dbReference type="InterPro" id="IPR036291">
    <property type="entry name" value="NAD(P)-bd_dom_sf"/>
</dbReference>
<organism evidence="6 7">
    <name type="scientific">Pseudooceanicola nitratireducens</name>
    <dbReference type="NCBI Taxonomy" id="517719"/>
    <lineage>
        <taxon>Bacteria</taxon>
        <taxon>Pseudomonadati</taxon>
        <taxon>Pseudomonadota</taxon>
        <taxon>Alphaproteobacteria</taxon>
        <taxon>Rhodobacterales</taxon>
        <taxon>Paracoccaceae</taxon>
        <taxon>Pseudooceanicola</taxon>
    </lineage>
</organism>
<comment type="similarity">
    <text evidence="5">Belongs to the enoyl-CoA hydratase/isomerase family.</text>
</comment>